<dbReference type="Pfam" id="PF07521">
    <property type="entry name" value="RMMBL"/>
    <property type="match status" value="1"/>
</dbReference>
<dbReference type="EMBL" id="JAAPAO010000248">
    <property type="protein sequence ID" value="KAF4665926.1"/>
    <property type="molecule type" value="Genomic_DNA"/>
</dbReference>
<dbReference type="PANTHER" id="PTHR11203">
    <property type="entry name" value="CLEAVAGE AND POLYADENYLATION SPECIFICITY FACTOR FAMILY MEMBER"/>
    <property type="match status" value="1"/>
</dbReference>
<dbReference type="AlphaFoldDB" id="A0A7J6M3A9"/>
<dbReference type="GO" id="GO:0004521">
    <property type="term" value="F:RNA endonuclease activity"/>
    <property type="evidence" value="ECO:0007669"/>
    <property type="project" value="TreeGrafter"/>
</dbReference>
<dbReference type="Gene3D" id="3.40.50.10890">
    <property type="match status" value="1"/>
</dbReference>
<gene>
    <name evidence="4" type="ORF">FOL47_004345</name>
</gene>
<protein>
    <recommendedName>
        <fullName evidence="3">Metallo-beta-lactamase domain-containing protein</fullName>
    </recommendedName>
</protein>
<dbReference type="InterPro" id="IPR011108">
    <property type="entry name" value="RMMBL"/>
</dbReference>
<dbReference type="Pfam" id="PF12706">
    <property type="entry name" value="Lactamase_B_2"/>
    <property type="match status" value="1"/>
</dbReference>
<evidence type="ECO:0000256" key="1">
    <source>
        <dbReference type="ARBA" id="ARBA00022801"/>
    </source>
</evidence>
<evidence type="ECO:0000313" key="5">
    <source>
        <dbReference type="Proteomes" id="UP000591131"/>
    </source>
</evidence>
<feature type="compositionally biased region" description="Basic and acidic residues" evidence="2">
    <location>
        <begin position="499"/>
        <end position="510"/>
    </location>
</feature>
<dbReference type="Gene3D" id="3.60.15.10">
    <property type="entry name" value="Ribonuclease Z/Hydroxyacylglutathione hydrolase-like"/>
    <property type="match status" value="1"/>
</dbReference>
<dbReference type="InterPro" id="IPR036866">
    <property type="entry name" value="RibonucZ/Hydroxyglut_hydro"/>
</dbReference>
<reference evidence="4 5" key="1">
    <citation type="submission" date="2020-04" db="EMBL/GenBank/DDBJ databases">
        <title>Perkinsus chesapeaki whole genome sequence.</title>
        <authorList>
            <person name="Bogema D.R."/>
        </authorList>
    </citation>
    <scope>NUCLEOTIDE SEQUENCE [LARGE SCALE GENOMIC DNA]</scope>
    <source>
        <strain evidence="4">ATCC PRA-425</strain>
    </source>
</reference>
<dbReference type="SMART" id="SM00849">
    <property type="entry name" value="Lactamase_B"/>
    <property type="match status" value="1"/>
</dbReference>
<organism evidence="4 5">
    <name type="scientific">Perkinsus chesapeaki</name>
    <name type="common">Clam parasite</name>
    <name type="synonym">Perkinsus andrewsi</name>
    <dbReference type="NCBI Taxonomy" id="330153"/>
    <lineage>
        <taxon>Eukaryota</taxon>
        <taxon>Sar</taxon>
        <taxon>Alveolata</taxon>
        <taxon>Perkinsozoa</taxon>
        <taxon>Perkinsea</taxon>
        <taxon>Perkinsida</taxon>
        <taxon>Perkinsidae</taxon>
        <taxon>Perkinsus</taxon>
    </lineage>
</organism>
<feature type="compositionally biased region" description="Acidic residues" evidence="2">
    <location>
        <begin position="72"/>
        <end position="84"/>
    </location>
</feature>
<proteinExistence type="predicted"/>
<evidence type="ECO:0000313" key="4">
    <source>
        <dbReference type="EMBL" id="KAF4665926.1"/>
    </source>
</evidence>
<dbReference type="Proteomes" id="UP000591131">
    <property type="component" value="Unassembled WGS sequence"/>
</dbReference>
<dbReference type="SUPFAM" id="SSF56281">
    <property type="entry name" value="Metallo-hydrolase/oxidoreductase"/>
    <property type="match status" value="1"/>
</dbReference>
<feature type="region of interest" description="Disordered" evidence="2">
    <location>
        <begin position="363"/>
        <end position="383"/>
    </location>
</feature>
<accession>A0A7J6M3A9</accession>
<feature type="region of interest" description="Disordered" evidence="2">
    <location>
        <begin position="499"/>
        <end position="521"/>
    </location>
</feature>
<keyword evidence="5" id="KW-1185">Reference proteome</keyword>
<dbReference type="InterPro" id="IPR001279">
    <property type="entry name" value="Metallo-B-lactamas"/>
</dbReference>
<dbReference type="GO" id="GO:0016787">
    <property type="term" value="F:hydrolase activity"/>
    <property type="evidence" value="ECO:0007669"/>
    <property type="project" value="UniProtKB-KW"/>
</dbReference>
<dbReference type="OrthoDB" id="10249535at2759"/>
<feature type="region of interest" description="Disordered" evidence="2">
    <location>
        <begin position="61"/>
        <end position="86"/>
    </location>
</feature>
<comment type="caution">
    <text evidence="4">The sequence shown here is derived from an EMBL/GenBank/DDBJ whole genome shotgun (WGS) entry which is preliminary data.</text>
</comment>
<dbReference type="Pfam" id="PF10996">
    <property type="entry name" value="Beta-Casp"/>
    <property type="match status" value="1"/>
</dbReference>
<dbReference type="InterPro" id="IPR050698">
    <property type="entry name" value="MBL"/>
</dbReference>
<evidence type="ECO:0000259" key="3">
    <source>
        <dbReference type="SMART" id="SM00849"/>
    </source>
</evidence>
<dbReference type="PANTHER" id="PTHR11203:SF37">
    <property type="entry name" value="INTEGRATOR COMPLEX SUBUNIT 11"/>
    <property type="match status" value="1"/>
</dbReference>
<name>A0A7J6M3A9_PERCH</name>
<evidence type="ECO:0000256" key="2">
    <source>
        <dbReference type="SAM" id="MobiDB-lite"/>
    </source>
</evidence>
<keyword evidence="1" id="KW-0378">Hydrolase</keyword>
<feature type="domain" description="Metallo-beta-lactamase" evidence="3">
    <location>
        <begin position="29"/>
        <end position="284"/>
    </location>
</feature>
<sequence>MSSASSSSRAAAAGGRIELEVLGAGRCVGRSCVLATFTPRRSTSKPPVRILLDCGANVGCGDPLHDESGPDQSDESSEETDDEMNDRNALRTTVLKSIAKHHHKVPKLDHLWRGQQPSSKSKTGMLPIDAILVTHFHLDHTGALPYLTEILMESEARQPEIFMSLMTKLTAPMMLKDYVKDQKPALYCPCHVEACFTRAKVMAPGERKKLACGALVTAYPAGHVVGALMFMIEYGGMTLFYTGDFSTQAEFTMPPANLMTRQLPLTGKVIDAVISEATFGSSVHLSSRLKEASLCDTICGKSRLREYLGMPQGVPPLITIMPVFATSRVSEMAQMFLSYYKREILNKDLLDSLPIKAAGAAAGSAFGRPNGPKSRRLSGGGASLPPTPDLRFFTTSSVTYMCNEYYRRLSLGLAEGDTGPMGAMAAASTAARVELIDDNFVFPPNCISVVFCGAAMMEGGASLSFFNRENGNPDAQFVLTGYCRNGTVGNELISIASQADKRRKVDETQHPPRKRPKWSPTVNYGDGRKLAIRCKPYYVPMTYHTDSYGVSQLVAGLRPSKKVVLVHSEYKRMKALQDLLEFRLGVPVECPETGTKVVIDCDQRPAPD</sequence>
<dbReference type="InterPro" id="IPR022712">
    <property type="entry name" value="Beta_Casp"/>
</dbReference>